<proteinExistence type="predicted"/>
<gene>
    <name evidence="1" type="ORF">CGI_10015309</name>
</gene>
<dbReference type="InParanoid" id="K1QUU6"/>
<reference evidence="1" key="1">
    <citation type="journal article" date="2012" name="Nature">
        <title>The oyster genome reveals stress adaptation and complexity of shell formation.</title>
        <authorList>
            <person name="Zhang G."/>
            <person name="Fang X."/>
            <person name="Guo X."/>
            <person name="Li L."/>
            <person name="Luo R."/>
            <person name="Xu F."/>
            <person name="Yang P."/>
            <person name="Zhang L."/>
            <person name="Wang X."/>
            <person name="Qi H."/>
            <person name="Xiong Z."/>
            <person name="Que H."/>
            <person name="Xie Y."/>
            <person name="Holland P.W."/>
            <person name="Paps J."/>
            <person name="Zhu Y."/>
            <person name="Wu F."/>
            <person name="Chen Y."/>
            <person name="Wang J."/>
            <person name="Peng C."/>
            <person name="Meng J."/>
            <person name="Yang L."/>
            <person name="Liu J."/>
            <person name="Wen B."/>
            <person name="Zhang N."/>
            <person name="Huang Z."/>
            <person name="Zhu Q."/>
            <person name="Feng Y."/>
            <person name="Mount A."/>
            <person name="Hedgecock D."/>
            <person name="Xu Z."/>
            <person name="Liu Y."/>
            <person name="Domazet-Loso T."/>
            <person name="Du Y."/>
            <person name="Sun X."/>
            <person name="Zhang S."/>
            <person name="Liu B."/>
            <person name="Cheng P."/>
            <person name="Jiang X."/>
            <person name="Li J."/>
            <person name="Fan D."/>
            <person name="Wang W."/>
            <person name="Fu W."/>
            <person name="Wang T."/>
            <person name="Wang B."/>
            <person name="Zhang J."/>
            <person name="Peng Z."/>
            <person name="Li Y."/>
            <person name="Li N."/>
            <person name="Wang J."/>
            <person name="Chen M."/>
            <person name="He Y."/>
            <person name="Tan F."/>
            <person name="Song X."/>
            <person name="Zheng Q."/>
            <person name="Huang R."/>
            <person name="Yang H."/>
            <person name="Du X."/>
            <person name="Chen L."/>
            <person name="Yang M."/>
            <person name="Gaffney P.M."/>
            <person name="Wang S."/>
            <person name="Luo L."/>
            <person name="She Z."/>
            <person name="Ming Y."/>
            <person name="Huang W."/>
            <person name="Zhang S."/>
            <person name="Huang B."/>
            <person name="Zhang Y."/>
            <person name="Qu T."/>
            <person name="Ni P."/>
            <person name="Miao G."/>
            <person name="Wang J."/>
            <person name="Wang Q."/>
            <person name="Steinberg C.E."/>
            <person name="Wang H."/>
            <person name="Li N."/>
            <person name="Qian L."/>
            <person name="Zhang G."/>
            <person name="Li Y."/>
            <person name="Yang H."/>
            <person name="Liu X."/>
            <person name="Wang J."/>
            <person name="Yin Y."/>
            <person name="Wang J."/>
        </authorList>
    </citation>
    <scope>NUCLEOTIDE SEQUENCE [LARGE SCALE GENOMIC DNA]</scope>
    <source>
        <strain evidence="1">05x7-T-G4-1.051#20</strain>
    </source>
</reference>
<protein>
    <submittedName>
        <fullName evidence="1">Uncharacterized protein</fullName>
    </submittedName>
</protein>
<dbReference type="EMBL" id="JH817532">
    <property type="protein sequence ID" value="EKC40577.1"/>
    <property type="molecule type" value="Genomic_DNA"/>
</dbReference>
<accession>K1QUU6</accession>
<evidence type="ECO:0000313" key="1">
    <source>
        <dbReference type="EMBL" id="EKC40577.1"/>
    </source>
</evidence>
<name>K1QUU6_MAGGI</name>
<sequence length="208" mass="23147">MAESPQESSGENPGVTDKLTVIAKAVQNLQAGQQSLKSTLEIKLDKFKNEFMSSIDEKFKAMQSDIDLELAVHKKDIDQLSQSIDSIVRRLDSIENQQCSGPSPQNVNSPLDDPNLTIIASNVTETHDEILDVARDLVSNLDSSINVTAASRLNSRFGKPGLVKISFSSLEEKKAILREKRRLRDTEKYKNVYLRSSKSHTDRTVSSN</sequence>
<organism evidence="1">
    <name type="scientific">Magallana gigas</name>
    <name type="common">Pacific oyster</name>
    <name type="synonym">Crassostrea gigas</name>
    <dbReference type="NCBI Taxonomy" id="29159"/>
    <lineage>
        <taxon>Eukaryota</taxon>
        <taxon>Metazoa</taxon>
        <taxon>Spiralia</taxon>
        <taxon>Lophotrochozoa</taxon>
        <taxon>Mollusca</taxon>
        <taxon>Bivalvia</taxon>
        <taxon>Autobranchia</taxon>
        <taxon>Pteriomorphia</taxon>
        <taxon>Ostreida</taxon>
        <taxon>Ostreoidea</taxon>
        <taxon>Ostreidae</taxon>
        <taxon>Magallana</taxon>
    </lineage>
</organism>
<dbReference type="AlphaFoldDB" id="K1QUU6"/>
<dbReference type="HOGENOM" id="CLU_079464_0_0_1"/>